<dbReference type="Proteomes" id="UP001595859">
    <property type="component" value="Unassembled WGS sequence"/>
</dbReference>
<gene>
    <name evidence="2" type="ORF">ACFPCV_00175</name>
</gene>
<dbReference type="PANTHER" id="PTHR38444">
    <property type="entry name" value="ENTEROBACTIN BIOSYNTHESIS PROTEIN YBDZ"/>
    <property type="match status" value="1"/>
</dbReference>
<dbReference type="Pfam" id="PF03621">
    <property type="entry name" value="MbtH"/>
    <property type="match status" value="1"/>
</dbReference>
<dbReference type="EMBL" id="JBHSIS010000002">
    <property type="protein sequence ID" value="MFC4851898.1"/>
    <property type="molecule type" value="Genomic_DNA"/>
</dbReference>
<evidence type="ECO:0000313" key="2">
    <source>
        <dbReference type="EMBL" id="MFC4851898.1"/>
    </source>
</evidence>
<dbReference type="Gene3D" id="3.90.820.10">
    <property type="entry name" value="Structural Genomics, Unknown Function 30-nov-00 1gh9 Mol_id"/>
    <property type="match status" value="1"/>
</dbReference>
<dbReference type="RefSeq" id="WP_378053119.1">
    <property type="nucleotide sequence ID" value="NZ_JBHSIS010000002.1"/>
</dbReference>
<dbReference type="PANTHER" id="PTHR38444:SF1">
    <property type="entry name" value="ENTEROBACTIN BIOSYNTHESIS PROTEIN YBDZ"/>
    <property type="match status" value="1"/>
</dbReference>
<dbReference type="InterPro" id="IPR005153">
    <property type="entry name" value="MbtH-like_dom"/>
</dbReference>
<organism evidence="2 3">
    <name type="scientific">Actinophytocola glycyrrhizae</name>
    <dbReference type="NCBI Taxonomy" id="2044873"/>
    <lineage>
        <taxon>Bacteria</taxon>
        <taxon>Bacillati</taxon>
        <taxon>Actinomycetota</taxon>
        <taxon>Actinomycetes</taxon>
        <taxon>Pseudonocardiales</taxon>
        <taxon>Pseudonocardiaceae</taxon>
    </lineage>
</organism>
<accession>A0ABV9RTJ9</accession>
<feature type="domain" description="MbtH-like" evidence="1">
    <location>
        <begin position="1"/>
        <end position="49"/>
    </location>
</feature>
<evidence type="ECO:0000259" key="1">
    <source>
        <dbReference type="SMART" id="SM00923"/>
    </source>
</evidence>
<protein>
    <submittedName>
        <fullName evidence="2">MbtH family protein</fullName>
    </submittedName>
</protein>
<comment type="caution">
    <text evidence="2">The sequence shown here is derived from an EMBL/GenBank/DDBJ whole genome shotgun (WGS) entry which is preliminary data.</text>
</comment>
<dbReference type="SMART" id="SM00923">
    <property type="entry name" value="MbtH"/>
    <property type="match status" value="1"/>
</dbReference>
<proteinExistence type="predicted"/>
<dbReference type="InterPro" id="IPR037407">
    <property type="entry name" value="MLP_fam"/>
</dbReference>
<name>A0ABV9RTJ9_9PSEU</name>
<dbReference type="SUPFAM" id="SSF160582">
    <property type="entry name" value="MbtH-like"/>
    <property type="match status" value="1"/>
</dbReference>
<evidence type="ECO:0000313" key="3">
    <source>
        <dbReference type="Proteomes" id="UP001595859"/>
    </source>
</evidence>
<keyword evidence="3" id="KW-1185">Reference proteome</keyword>
<reference evidence="3" key="1">
    <citation type="journal article" date="2019" name="Int. J. Syst. Evol. Microbiol.">
        <title>The Global Catalogue of Microorganisms (GCM) 10K type strain sequencing project: providing services to taxonomists for standard genome sequencing and annotation.</title>
        <authorList>
            <consortium name="The Broad Institute Genomics Platform"/>
            <consortium name="The Broad Institute Genome Sequencing Center for Infectious Disease"/>
            <person name="Wu L."/>
            <person name="Ma J."/>
        </authorList>
    </citation>
    <scope>NUCLEOTIDE SEQUENCE [LARGE SCALE GENOMIC DNA]</scope>
    <source>
        <strain evidence="3">ZS-22-S1</strain>
    </source>
</reference>
<sequence>MSDIEESYSIVRNDEDQCSIWLTDAETPAGWEWVGEPASRSTCLDRIGRLWMDMRPASLRNTMEYGV</sequence>
<dbReference type="InterPro" id="IPR038020">
    <property type="entry name" value="MbtH-like_sf"/>
</dbReference>